<accession>A0A9W9EEU5</accession>
<dbReference type="PROSITE" id="PS51273">
    <property type="entry name" value="GATASE_TYPE_1"/>
    <property type="match status" value="1"/>
</dbReference>
<dbReference type="GO" id="GO:0005634">
    <property type="term" value="C:nucleus"/>
    <property type="evidence" value="ECO:0007669"/>
    <property type="project" value="TreeGrafter"/>
</dbReference>
<dbReference type="AlphaFoldDB" id="A0A9W9EEU5"/>
<name>A0A9W9EEU5_9HYPO</name>
<dbReference type="GO" id="GO:0005829">
    <property type="term" value="C:cytosol"/>
    <property type="evidence" value="ECO:0007669"/>
    <property type="project" value="TreeGrafter"/>
</dbReference>
<dbReference type="InterPro" id="IPR017926">
    <property type="entry name" value="GATASE"/>
</dbReference>
<evidence type="ECO:0000313" key="3">
    <source>
        <dbReference type="Proteomes" id="UP001140511"/>
    </source>
</evidence>
<dbReference type="RefSeq" id="XP_056034579.1">
    <property type="nucleotide sequence ID" value="XM_056169263.1"/>
</dbReference>
<dbReference type="EMBL" id="JAOPEN010000001">
    <property type="protein sequence ID" value="KAJ4865523.1"/>
    <property type="molecule type" value="Genomic_DNA"/>
</dbReference>
<reference evidence="2" key="1">
    <citation type="submission" date="2022-09" db="EMBL/GenBank/DDBJ databases">
        <title>Chromosome-level assembly of Trichoderma breve T069, a fungus used in development of biopesticide product.</title>
        <authorList>
            <person name="Lin R."/>
            <person name="Liu T."/>
        </authorList>
    </citation>
    <scope>NUCLEOTIDE SEQUENCE</scope>
    <source>
        <strain evidence="2">T069</strain>
    </source>
</reference>
<sequence>MGSTPQAIPRVYTVAILECDTPIEPVVKQFGSYGDIFERFLRNGLAKYLKHTTVSQDVDLQLIKSNMVDLGDLPAFDQVDCLLLTGSKHNSFEDDPWILRLVDYIRTAYQTTKIPIVGICFGHQIISRALGGVVQRNPKGWEVSVDHIDLTPKGRELFNSASIDLHQMHRDAVLQLPEGVQNLGTSPVCGIQGLYAPGQIFSLQAHPEFNGVIMSEILTLRRSQNVFDKEMFESAMSRANAHHDGAMVGEAVWKFLMEG</sequence>
<dbReference type="CDD" id="cd01741">
    <property type="entry name" value="GATase1_1"/>
    <property type="match status" value="1"/>
</dbReference>
<evidence type="ECO:0000259" key="1">
    <source>
        <dbReference type="Pfam" id="PF00117"/>
    </source>
</evidence>
<organism evidence="2 3">
    <name type="scientific">Trichoderma breve</name>
    <dbReference type="NCBI Taxonomy" id="2034170"/>
    <lineage>
        <taxon>Eukaryota</taxon>
        <taxon>Fungi</taxon>
        <taxon>Dikarya</taxon>
        <taxon>Ascomycota</taxon>
        <taxon>Pezizomycotina</taxon>
        <taxon>Sordariomycetes</taxon>
        <taxon>Hypocreomycetidae</taxon>
        <taxon>Hypocreales</taxon>
        <taxon>Hypocreaceae</taxon>
        <taxon>Trichoderma</taxon>
    </lineage>
</organism>
<comment type="caution">
    <text evidence="2">The sequence shown here is derived from an EMBL/GenBank/DDBJ whole genome shotgun (WGS) entry which is preliminary data.</text>
</comment>
<dbReference type="GeneID" id="80863951"/>
<dbReference type="Gene3D" id="3.40.50.880">
    <property type="match status" value="1"/>
</dbReference>
<dbReference type="PANTHER" id="PTHR42695">
    <property type="entry name" value="GLUTAMINE AMIDOTRANSFERASE YLR126C-RELATED"/>
    <property type="match status" value="1"/>
</dbReference>
<dbReference type="Proteomes" id="UP001140511">
    <property type="component" value="Unassembled WGS sequence"/>
</dbReference>
<dbReference type="SUPFAM" id="SSF52317">
    <property type="entry name" value="Class I glutamine amidotransferase-like"/>
    <property type="match status" value="1"/>
</dbReference>
<evidence type="ECO:0000313" key="2">
    <source>
        <dbReference type="EMBL" id="KAJ4865523.1"/>
    </source>
</evidence>
<dbReference type="Pfam" id="PF00117">
    <property type="entry name" value="GATase"/>
    <property type="match status" value="1"/>
</dbReference>
<keyword evidence="3" id="KW-1185">Reference proteome</keyword>
<gene>
    <name evidence="2" type="ORF">T069G_02053</name>
</gene>
<feature type="domain" description="Glutamine amidotransferase" evidence="1">
    <location>
        <begin position="101"/>
        <end position="210"/>
    </location>
</feature>
<dbReference type="InterPro" id="IPR044992">
    <property type="entry name" value="ChyE-like"/>
</dbReference>
<dbReference type="InterPro" id="IPR029062">
    <property type="entry name" value="Class_I_gatase-like"/>
</dbReference>
<dbReference type="PANTHER" id="PTHR42695:SF5">
    <property type="entry name" value="GLUTAMINE AMIDOTRANSFERASE YLR126C-RELATED"/>
    <property type="match status" value="1"/>
</dbReference>
<protein>
    <submittedName>
        <fullName evidence="2">Glutamine amidotransferase class-I domain-containing protein</fullName>
    </submittedName>
</protein>
<proteinExistence type="predicted"/>
<keyword evidence="2" id="KW-0315">Glutamine amidotransferase</keyword>